<accession>A0AAI9SYY2</accession>
<keyword evidence="4" id="KW-1185">Reference proteome</keyword>
<keyword evidence="1" id="KW-0472">Membrane</keyword>
<gene>
    <name evidence="3" type="ORF">KGF56_001978</name>
</gene>
<dbReference type="RefSeq" id="XP_049180978.1">
    <property type="nucleotide sequence ID" value="XM_049323156.1"/>
</dbReference>
<dbReference type="EMBL" id="JAHUZD010000057">
    <property type="protein sequence ID" value="KAI3405233.1"/>
    <property type="molecule type" value="Genomic_DNA"/>
</dbReference>
<reference evidence="3" key="1">
    <citation type="journal article" date="2022" name="DNA Res.">
        <title>Genome analysis of five recently described species of the CUG-Ser clade uncovers Candida theae as a new hybrid lineage with pathogenic potential in the Candida parapsilosis species complex.</title>
        <authorList>
            <person name="Mixao V."/>
            <person name="Del Olmo V."/>
            <person name="Hegedusova E."/>
            <person name="Saus E."/>
            <person name="Pryszcz L."/>
            <person name="Cillingova A."/>
            <person name="Nosek J."/>
            <person name="Gabaldon T."/>
        </authorList>
    </citation>
    <scope>NUCLEOTIDE SEQUENCE</scope>
    <source>
        <strain evidence="3">CBS 10844</strain>
    </source>
</reference>
<feature type="transmembrane region" description="Helical" evidence="1">
    <location>
        <begin position="177"/>
        <end position="196"/>
    </location>
</feature>
<keyword evidence="1" id="KW-1133">Transmembrane helix</keyword>
<dbReference type="InterPro" id="IPR037119">
    <property type="entry name" value="Haem_oxidase_HugZ-like_sf"/>
</dbReference>
<evidence type="ECO:0000313" key="4">
    <source>
        <dbReference type="Proteomes" id="UP001202479"/>
    </source>
</evidence>
<dbReference type="InterPro" id="IPR019595">
    <property type="entry name" value="DUF2470"/>
</dbReference>
<dbReference type="PANTHER" id="PTHR37783:SF1">
    <property type="entry name" value="MEMBRANE PROTEIN, PUTATIVE (AFU_ORTHOLOGUE AFUA_1G04315)-RELATED"/>
    <property type="match status" value="1"/>
</dbReference>
<feature type="transmembrane region" description="Helical" evidence="1">
    <location>
        <begin position="208"/>
        <end position="225"/>
    </location>
</feature>
<evidence type="ECO:0000256" key="1">
    <source>
        <dbReference type="SAM" id="Phobius"/>
    </source>
</evidence>
<proteinExistence type="predicted"/>
<organism evidence="3 4">
    <name type="scientific">Candida oxycetoniae</name>
    <dbReference type="NCBI Taxonomy" id="497107"/>
    <lineage>
        <taxon>Eukaryota</taxon>
        <taxon>Fungi</taxon>
        <taxon>Dikarya</taxon>
        <taxon>Ascomycota</taxon>
        <taxon>Saccharomycotina</taxon>
        <taxon>Pichiomycetes</taxon>
        <taxon>Debaryomycetaceae</taxon>
        <taxon>Candida/Lodderomyces clade</taxon>
        <taxon>Candida</taxon>
    </lineage>
</organism>
<keyword evidence="1" id="KW-0812">Transmembrane</keyword>
<name>A0AAI9SYY2_9ASCO</name>
<dbReference type="GeneID" id="73379595"/>
<feature type="domain" description="DUF2470" evidence="2">
    <location>
        <begin position="5"/>
        <end position="97"/>
    </location>
</feature>
<comment type="caution">
    <text evidence="3">The sequence shown here is derived from an EMBL/GenBank/DDBJ whole genome shotgun (WGS) entry which is preliminary data.</text>
</comment>
<protein>
    <recommendedName>
        <fullName evidence="2">DUF2470 domain-containing protein</fullName>
    </recommendedName>
</protein>
<dbReference type="Gene3D" id="3.20.180.10">
    <property type="entry name" value="PNP-oxidase-like"/>
    <property type="match status" value="1"/>
</dbReference>
<evidence type="ECO:0000313" key="3">
    <source>
        <dbReference type="EMBL" id="KAI3405233.1"/>
    </source>
</evidence>
<dbReference type="Pfam" id="PF10615">
    <property type="entry name" value="DUF2470"/>
    <property type="match status" value="1"/>
</dbReference>
<evidence type="ECO:0000259" key="2">
    <source>
        <dbReference type="Pfam" id="PF10615"/>
    </source>
</evidence>
<sequence>MSDPSTRIKSHMNKDHQLSLNDYVIVYDSVDPKYLVEDSVHITDVDTNHLVIEYDLIKPNSATSITKTLALYWTDAEEAENIQVKSLSDIKGKLIAMAKYCAEKQGYAMTKITKIVGPSPLALSIYPSWLVLLLNAYNPNILKRLFANDALFNRIVKFLPSAVISAYQFTEINALKIAIGLFIVHFGEILFVSRPLLKKHRTPENVRVYWYLMHIIEGFFVILRLKKLT</sequence>
<dbReference type="Proteomes" id="UP001202479">
    <property type="component" value="Unassembled WGS sequence"/>
</dbReference>
<dbReference type="AlphaFoldDB" id="A0AAI9SYY2"/>
<dbReference type="PANTHER" id="PTHR37783">
    <property type="entry name" value="MEMBRANE PROTEIN, PUTATIVE (AFU_ORTHOLOGUE AFUA_1G04315)-RELATED"/>
    <property type="match status" value="1"/>
</dbReference>